<dbReference type="AlphaFoldDB" id="A0A6J6TVJ7"/>
<feature type="transmembrane region" description="Helical" evidence="1">
    <location>
        <begin position="5"/>
        <end position="22"/>
    </location>
</feature>
<proteinExistence type="predicted"/>
<sequence length="104" mass="11070">MLKFVGSVILGALIGFIGVILHNAFQPFGLILAILVTAVGVNFAGELFGSRKFKIVTGLAWLLVALRAGSYGQSFEILIISNSYGNIFLLGGLLVATIFARKKI</sequence>
<dbReference type="EMBL" id="CAEZZJ010000012">
    <property type="protein sequence ID" value="CAB4750684.1"/>
    <property type="molecule type" value="Genomic_DNA"/>
</dbReference>
<dbReference type="InterPro" id="IPR046095">
    <property type="entry name" value="DUF6113"/>
</dbReference>
<protein>
    <submittedName>
        <fullName evidence="2">Unannotated protein</fullName>
    </submittedName>
</protein>
<gene>
    <name evidence="2" type="ORF">UFOPK2852_00226</name>
</gene>
<name>A0A6J6TVJ7_9ZZZZ</name>
<feature type="transmembrane region" description="Helical" evidence="1">
    <location>
        <begin position="28"/>
        <end position="48"/>
    </location>
</feature>
<evidence type="ECO:0000256" key="1">
    <source>
        <dbReference type="SAM" id="Phobius"/>
    </source>
</evidence>
<accession>A0A6J6TVJ7</accession>
<keyword evidence="1" id="KW-0472">Membrane</keyword>
<organism evidence="2">
    <name type="scientific">freshwater metagenome</name>
    <dbReference type="NCBI Taxonomy" id="449393"/>
    <lineage>
        <taxon>unclassified sequences</taxon>
        <taxon>metagenomes</taxon>
        <taxon>ecological metagenomes</taxon>
    </lineage>
</organism>
<keyword evidence="1" id="KW-1133">Transmembrane helix</keyword>
<evidence type="ECO:0000313" key="2">
    <source>
        <dbReference type="EMBL" id="CAB4750684.1"/>
    </source>
</evidence>
<feature type="transmembrane region" description="Helical" evidence="1">
    <location>
        <begin position="77"/>
        <end position="100"/>
    </location>
</feature>
<dbReference type="Pfam" id="PF19608">
    <property type="entry name" value="DUF6113"/>
    <property type="match status" value="1"/>
</dbReference>
<keyword evidence="1" id="KW-0812">Transmembrane</keyword>
<reference evidence="2" key="1">
    <citation type="submission" date="2020-05" db="EMBL/GenBank/DDBJ databases">
        <authorList>
            <person name="Chiriac C."/>
            <person name="Salcher M."/>
            <person name="Ghai R."/>
            <person name="Kavagutti S V."/>
        </authorList>
    </citation>
    <scope>NUCLEOTIDE SEQUENCE</scope>
</reference>